<comment type="catalytic activity">
    <reaction evidence="5">
        <text>RX + glutathione = an S-substituted glutathione + a halide anion + H(+)</text>
        <dbReference type="Rhea" id="RHEA:16437"/>
        <dbReference type="ChEBI" id="CHEBI:15378"/>
        <dbReference type="ChEBI" id="CHEBI:16042"/>
        <dbReference type="ChEBI" id="CHEBI:17792"/>
        <dbReference type="ChEBI" id="CHEBI:57925"/>
        <dbReference type="ChEBI" id="CHEBI:90779"/>
        <dbReference type="EC" id="2.5.1.18"/>
    </reaction>
</comment>
<dbReference type="PANTHER" id="PTHR11260:SF571">
    <property type="entry name" value="GLUTATHIONE TRANSFERASE"/>
    <property type="match status" value="1"/>
</dbReference>
<evidence type="ECO:0000259" key="7">
    <source>
        <dbReference type="PROSITE" id="PS50405"/>
    </source>
</evidence>
<dbReference type="Gene3D" id="1.20.1050.10">
    <property type="match status" value="2"/>
</dbReference>
<sequence length="307" mass="34054">MASSGVQVLGTIYSPYANRVQIALNLKSVDFEFITQNLSSKSDLLLKSNPVHKKVPVLIHDGKCICESLIIVQYIDDTWTGNGYSILPSDPHDRAVARFWAAYFEDKFAPLLKELSAAKEEEKVALKERVDEGLGFLEEAFVKCSKGKAYFGGDDIGYIDIVIGSSFGWITAIGKMSGSQLIEEAKTPGLFGWVDNFLSNDVVKNVMPTTEMFIELLTKMQAKATLRRKGSFDTNVHNGTMELVPLMRELKSVQKEGKVALIERIEEAIVPLEEAFVKCSKGKSYFGGDDIGYVDIVLGSYMGWMSF</sequence>
<dbReference type="Proteomes" id="UP001237642">
    <property type="component" value="Unassembled WGS sequence"/>
</dbReference>
<dbReference type="AlphaFoldDB" id="A0AAD8HFT3"/>
<evidence type="ECO:0000259" key="6">
    <source>
        <dbReference type="PROSITE" id="PS50404"/>
    </source>
</evidence>
<dbReference type="InterPro" id="IPR040079">
    <property type="entry name" value="Glutathione_S-Trfase"/>
</dbReference>
<proteinExistence type="inferred from homology"/>
<dbReference type="CDD" id="cd03185">
    <property type="entry name" value="GST_C_Tau"/>
    <property type="match status" value="1"/>
</dbReference>
<dbReference type="PROSITE" id="PS50405">
    <property type="entry name" value="GST_CTER"/>
    <property type="match status" value="1"/>
</dbReference>
<dbReference type="GO" id="GO:0006749">
    <property type="term" value="P:glutathione metabolic process"/>
    <property type="evidence" value="ECO:0007669"/>
    <property type="project" value="InterPro"/>
</dbReference>
<dbReference type="InterPro" id="IPR045074">
    <property type="entry name" value="GST_C_Tau"/>
</dbReference>
<evidence type="ECO:0000313" key="9">
    <source>
        <dbReference type="Proteomes" id="UP001237642"/>
    </source>
</evidence>
<evidence type="ECO:0000256" key="5">
    <source>
        <dbReference type="ARBA" id="ARBA00047960"/>
    </source>
</evidence>
<reference evidence="8" key="1">
    <citation type="submission" date="2023-02" db="EMBL/GenBank/DDBJ databases">
        <title>Genome of toxic invasive species Heracleum sosnowskyi carries increased number of genes despite the absence of recent whole-genome duplications.</title>
        <authorList>
            <person name="Schelkunov M."/>
            <person name="Shtratnikova V."/>
            <person name="Makarenko M."/>
            <person name="Klepikova A."/>
            <person name="Omelchenko D."/>
            <person name="Novikova G."/>
            <person name="Obukhova E."/>
            <person name="Bogdanov V."/>
            <person name="Penin A."/>
            <person name="Logacheva M."/>
        </authorList>
    </citation>
    <scope>NUCLEOTIDE SEQUENCE</scope>
    <source>
        <strain evidence="8">Hsosn_3</strain>
        <tissue evidence="8">Leaf</tissue>
    </source>
</reference>
<dbReference type="InterPro" id="IPR004046">
    <property type="entry name" value="GST_C"/>
</dbReference>
<dbReference type="InterPro" id="IPR036282">
    <property type="entry name" value="Glutathione-S-Trfase_C_sf"/>
</dbReference>
<dbReference type="GO" id="GO:0004364">
    <property type="term" value="F:glutathione transferase activity"/>
    <property type="evidence" value="ECO:0007669"/>
    <property type="project" value="UniProtKB-EC"/>
</dbReference>
<dbReference type="FunFam" id="3.40.30.10:FF:000044">
    <property type="entry name" value="Glutathione S-transferase GSTU6"/>
    <property type="match status" value="1"/>
</dbReference>
<dbReference type="InterPro" id="IPR036249">
    <property type="entry name" value="Thioredoxin-like_sf"/>
</dbReference>
<organism evidence="8 9">
    <name type="scientific">Heracleum sosnowskyi</name>
    <dbReference type="NCBI Taxonomy" id="360622"/>
    <lineage>
        <taxon>Eukaryota</taxon>
        <taxon>Viridiplantae</taxon>
        <taxon>Streptophyta</taxon>
        <taxon>Embryophyta</taxon>
        <taxon>Tracheophyta</taxon>
        <taxon>Spermatophyta</taxon>
        <taxon>Magnoliopsida</taxon>
        <taxon>eudicotyledons</taxon>
        <taxon>Gunneridae</taxon>
        <taxon>Pentapetalae</taxon>
        <taxon>asterids</taxon>
        <taxon>campanulids</taxon>
        <taxon>Apiales</taxon>
        <taxon>Apiaceae</taxon>
        <taxon>Apioideae</taxon>
        <taxon>apioid superclade</taxon>
        <taxon>Tordylieae</taxon>
        <taxon>Tordyliinae</taxon>
        <taxon>Heracleum</taxon>
    </lineage>
</organism>
<dbReference type="SUPFAM" id="SSF52833">
    <property type="entry name" value="Thioredoxin-like"/>
    <property type="match status" value="1"/>
</dbReference>
<evidence type="ECO:0000256" key="2">
    <source>
        <dbReference type="ARBA" id="ARBA00022575"/>
    </source>
</evidence>
<comment type="similarity">
    <text evidence="4">Belongs to the GST superfamily. Tau family.</text>
</comment>
<dbReference type="Gene3D" id="3.40.30.10">
    <property type="entry name" value="Glutaredoxin"/>
    <property type="match status" value="1"/>
</dbReference>
<protein>
    <recommendedName>
        <fullName evidence="1">glutathione transferase</fullName>
        <ecNumber evidence="1">2.5.1.18</ecNumber>
    </recommendedName>
</protein>
<dbReference type="PANTHER" id="PTHR11260">
    <property type="entry name" value="GLUTATHIONE S-TRANSFERASE, GST, SUPERFAMILY, GST DOMAIN CONTAINING"/>
    <property type="match status" value="1"/>
</dbReference>
<feature type="domain" description="GST N-terminal" evidence="6">
    <location>
        <begin position="4"/>
        <end position="83"/>
    </location>
</feature>
<evidence type="ECO:0000313" key="8">
    <source>
        <dbReference type="EMBL" id="KAK1365828.1"/>
    </source>
</evidence>
<dbReference type="EC" id="2.5.1.18" evidence="1"/>
<dbReference type="Pfam" id="PF02798">
    <property type="entry name" value="GST_N"/>
    <property type="match status" value="1"/>
</dbReference>
<comment type="caution">
    <text evidence="8">The sequence shown here is derived from an EMBL/GenBank/DDBJ whole genome shotgun (WGS) entry which is preliminary data.</text>
</comment>
<dbReference type="SFLD" id="SFLDS00019">
    <property type="entry name" value="Glutathione_Transferase_(cytos"/>
    <property type="match status" value="1"/>
</dbReference>
<dbReference type="SFLD" id="SFLDG01152">
    <property type="entry name" value="Main.3:_Omega-_and_Tau-like"/>
    <property type="match status" value="1"/>
</dbReference>
<dbReference type="InterPro" id="IPR045073">
    <property type="entry name" value="Omega/Tau-like"/>
</dbReference>
<dbReference type="InterPro" id="IPR010987">
    <property type="entry name" value="Glutathione-S-Trfase_C-like"/>
</dbReference>
<evidence type="ECO:0000256" key="1">
    <source>
        <dbReference type="ARBA" id="ARBA00012452"/>
    </source>
</evidence>
<dbReference type="GO" id="GO:0005737">
    <property type="term" value="C:cytoplasm"/>
    <property type="evidence" value="ECO:0007669"/>
    <property type="project" value="TreeGrafter"/>
</dbReference>
<dbReference type="PROSITE" id="PS50404">
    <property type="entry name" value="GST_NTER"/>
    <property type="match status" value="1"/>
</dbReference>
<dbReference type="SFLD" id="SFLDG00358">
    <property type="entry name" value="Main_(cytGST)"/>
    <property type="match status" value="1"/>
</dbReference>
<keyword evidence="2" id="KW-0216">Detoxification</keyword>
<gene>
    <name evidence="8" type="ORF">POM88_041389</name>
</gene>
<evidence type="ECO:0000256" key="4">
    <source>
        <dbReference type="ARBA" id="ARBA00025743"/>
    </source>
</evidence>
<feature type="domain" description="GST C-terminal" evidence="7">
    <location>
        <begin position="90"/>
        <end position="226"/>
    </location>
</feature>
<dbReference type="Pfam" id="PF00043">
    <property type="entry name" value="GST_C"/>
    <property type="match status" value="1"/>
</dbReference>
<name>A0AAD8HFT3_9APIA</name>
<keyword evidence="9" id="KW-1185">Reference proteome</keyword>
<accession>A0AAD8HFT3</accession>
<dbReference type="CDD" id="cd03058">
    <property type="entry name" value="GST_N_Tau"/>
    <property type="match status" value="1"/>
</dbReference>
<dbReference type="EMBL" id="JAUIZM010000009">
    <property type="protein sequence ID" value="KAK1365828.1"/>
    <property type="molecule type" value="Genomic_DNA"/>
</dbReference>
<dbReference type="SUPFAM" id="SSF47616">
    <property type="entry name" value="GST C-terminal domain-like"/>
    <property type="match status" value="2"/>
</dbReference>
<dbReference type="FunFam" id="1.20.1050.10:FF:000016">
    <property type="entry name" value="Glutathione S-transferase U9"/>
    <property type="match status" value="1"/>
</dbReference>
<dbReference type="InterPro" id="IPR004045">
    <property type="entry name" value="Glutathione_S-Trfase_N"/>
</dbReference>
<dbReference type="GO" id="GO:0009407">
    <property type="term" value="P:toxin catabolic process"/>
    <property type="evidence" value="ECO:0007669"/>
    <property type="project" value="UniProtKB-ARBA"/>
</dbReference>
<reference evidence="8" key="2">
    <citation type="submission" date="2023-05" db="EMBL/GenBank/DDBJ databases">
        <authorList>
            <person name="Schelkunov M.I."/>
        </authorList>
    </citation>
    <scope>NUCLEOTIDE SEQUENCE</scope>
    <source>
        <strain evidence="8">Hsosn_3</strain>
        <tissue evidence="8">Leaf</tissue>
    </source>
</reference>
<evidence type="ECO:0000256" key="3">
    <source>
        <dbReference type="ARBA" id="ARBA00022679"/>
    </source>
</evidence>
<keyword evidence="3 8" id="KW-0808">Transferase</keyword>